<keyword evidence="3 5" id="KW-1133">Transmembrane helix</keyword>
<protein>
    <submittedName>
        <fullName evidence="6">Probable conjugal transfer protein</fullName>
    </submittedName>
</protein>
<evidence type="ECO:0000256" key="1">
    <source>
        <dbReference type="ARBA" id="ARBA00004370"/>
    </source>
</evidence>
<dbReference type="AlphaFoldDB" id="D6CKB8"/>
<sequence length="106" mass="12280">MNKPQQNAFPLFKGATRTPLFMGVPLLPLIFVVFLVFIPAALVSIWCWAALVPLYFTMRLIVKHDDRAFSIWGLWLDTSLRNRNKGFWKASSYAPATYHKKDRHGR</sequence>
<comment type="subcellular location">
    <subcellularLocation>
        <location evidence="1">Membrane</location>
    </subcellularLocation>
</comment>
<dbReference type="Pfam" id="PF05101">
    <property type="entry name" value="VirB3"/>
    <property type="match status" value="1"/>
</dbReference>
<dbReference type="KEGG" id="xal:XALp_3188"/>
<keyword evidence="2 5" id="KW-0812">Transmembrane</keyword>
<evidence type="ECO:0000256" key="3">
    <source>
        <dbReference type="ARBA" id="ARBA00022989"/>
    </source>
</evidence>
<dbReference type="Proteomes" id="UP000001890">
    <property type="component" value="Plasmid plasmI"/>
</dbReference>
<keyword evidence="4 5" id="KW-0472">Membrane</keyword>
<evidence type="ECO:0000256" key="2">
    <source>
        <dbReference type="ARBA" id="ARBA00022692"/>
    </source>
</evidence>
<organism evidence="7">
    <name type="scientific">Xanthomonas albilineans (strain GPE PC73 / CFBP 7063)</name>
    <dbReference type="NCBI Taxonomy" id="380358"/>
    <lineage>
        <taxon>Bacteria</taxon>
        <taxon>Pseudomonadati</taxon>
        <taxon>Pseudomonadota</taxon>
        <taxon>Gammaproteobacteria</taxon>
        <taxon>Lysobacterales</taxon>
        <taxon>Lysobacteraceae</taxon>
        <taxon>Xanthomonas</taxon>
    </lineage>
</organism>
<feature type="transmembrane region" description="Helical" evidence="5">
    <location>
        <begin position="29"/>
        <end position="56"/>
    </location>
</feature>
<dbReference type="OrthoDB" id="6624477at2"/>
<keyword evidence="6" id="KW-0614">Plasmid</keyword>
<evidence type="ECO:0000256" key="4">
    <source>
        <dbReference type="ARBA" id="ARBA00023136"/>
    </source>
</evidence>
<dbReference type="GO" id="GO:0016020">
    <property type="term" value="C:membrane"/>
    <property type="evidence" value="ECO:0007669"/>
    <property type="project" value="UniProtKB-SubCell"/>
</dbReference>
<reference evidence="7" key="1">
    <citation type="journal article" date="2009" name="BMC Genomics">
        <title>The complete genome sequence of Xanthomonas albilineans provides new insights into the reductive genome evolution of the xylem-limited Xanthomonadaceae.</title>
        <authorList>
            <person name="Pieretti I."/>
            <person name="Royer M."/>
            <person name="Barbe V."/>
            <person name="Carrere S."/>
            <person name="Koebnik R."/>
            <person name="Cociancich S."/>
            <person name="Couloux A."/>
            <person name="Darrasse A."/>
            <person name="Gouzy J."/>
            <person name="Jacques M.A."/>
            <person name="Lauber E."/>
            <person name="Manceau C."/>
            <person name="Mangenot S."/>
            <person name="Poussier S."/>
            <person name="Segurens B."/>
            <person name="Szurek B."/>
            <person name="Verdier V."/>
            <person name="Arlat M."/>
            <person name="Rott P."/>
        </authorList>
    </citation>
    <scope>NUCLEOTIDE SEQUENCE [LARGE SCALE GENOMIC DNA]</scope>
    <source>
        <strain evidence="7">GPE PC73 / CFBP 7063</strain>
        <plasmid evidence="7">Plasmid plasmI</plasmid>
    </source>
</reference>
<evidence type="ECO:0000256" key="5">
    <source>
        <dbReference type="SAM" id="Phobius"/>
    </source>
</evidence>
<proteinExistence type="predicted"/>
<name>D6CKB8_XANAP</name>
<evidence type="ECO:0000313" key="7">
    <source>
        <dbReference type="Proteomes" id="UP000001890"/>
    </source>
</evidence>
<dbReference type="EMBL" id="FP340279">
    <property type="protein sequence ID" value="CAZ15907.1"/>
    <property type="molecule type" value="Genomic_DNA"/>
</dbReference>
<keyword evidence="7" id="KW-1185">Reference proteome</keyword>
<geneLocation type="plasmid" evidence="6 7">
    <name>plasmI</name>
</geneLocation>
<evidence type="ECO:0000313" key="6">
    <source>
        <dbReference type="EMBL" id="CAZ15907.1"/>
    </source>
</evidence>
<dbReference type="InterPro" id="IPR007792">
    <property type="entry name" value="T4SS_VirB3/TrbD/AvhB"/>
</dbReference>
<gene>
    <name evidence="6" type="primary">trwM</name>
    <name evidence="6" type="ordered locus">XALp_3188</name>
</gene>
<accession>D6CKB8</accession>